<organism evidence="2 3">
    <name type="scientific">Bacillus lumedeiriae</name>
    <dbReference type="NCBI Taxonomy" id="3058829"/>
    <lineage>
        <taxon>Bacteria</taxon>
        <taxon>Bacillati</taxon>
        <taxon>Bacillota</taxon>
        <taxon>Bacilli</taxon>
        <taxon>Bacillales</taxon>
        <taxon>Bacillaceae</taxon>
        <taxon>Bacillus</taxon>
    </lineage>
</organism>
<reference evidence="2 3" key="1">
    <citation type="submission" date="2023-07" db="EMBL/GenBank/DDBJ databases">
        <title>Bacillus lucianemedeirus sp. nov, a new species isolated from an immunobiological production facility.</title>
        <authorList>
            <person name="Costa L.V."/>
            <person name="Miranda R.V.S.L."/>
            <person name="Brandao M.L.L."/>
            <person name="Reis C.M.F."/>
            <person name="Frazao A.M."/>
            <person name="Cruz F.V."/>
            <person name="Baio P.V.P."/>
            <person name="Veras J.F.C."/>
            <person name="Ramos J.N."/>
            <person name="Vieira V."/>
        </authorList>
    </citation>
    <scope>NUCLEOTIDE SEQUENCE [LARGE SCALE GENOMIC DNA]</scope>
    <source>
        <strain evidence="2 3">B190/17</strain>
    </source>
</reference>
<comment type="caution">
    <text evidence="2">The sequence shown here is derived from an EMBL/GenBank/DDBJ whole genome shotgun (WGS) entry which is preliminary data.</text>
</comment>
<feature type="transmembrane region" description="Helical" evidence="1">
    <location>
        <begin position="43"/>
        <end position="64"/>
    </location>
</feature>
<keyword evidence="1" id="KW-1133">Transmembrane helix</keyword>
<protein>
    <submittedName>
        <fullName evidence="2">Uncharacterized protein</fullName>
    </submittedName>
</protein>
<evidence type="ECO:0000256" key="1">
    <source>
        <dbReference type="SAM" id="Phobius"/>
    </source>
</evidence>
<gene>
    <name evidence="2" type="ORF">QYG89_11150</name>
</gene>
<name>A0ABW8IC57_9BACI</name>
<feature type="transmembrane region" description="Helical" evidence="1">
    <location>
        <begin position="71"/>
        <end position="90"/>
    </location>
</feature>
<keyword evidence="3" id="KW-1185">Reference proteome</keyword>
<accession>A0ABW8IC57</accession>
<keyword evidence="1" id="KW-0812">Transmembrane</keyword>
<dbReference type="EMBL" id="JAUIYO010000008">
    <property type="protein sequence ID" value="MFK2826221.1"/>
    <property type="molecule type" value="Genomic_DNA"/>
</dbReference>
<evidence type="ECO:0000313" key="3">
    <source>
        <dbReference type="Proteomes" id="UP001619911"/>
    </source>
</evidence>
<proteinExistence type="predicted"/>
<dbReference type="RefSeq" id="WP_404317276.1">
    <property type="nucleotide sequence ID" value="NZ_JAUIYO010000008.1"/>
</dbReference>
<sequence>MNKAWFWFIWALTFLVVNLAAVPIATFALYGIQKGMSIFSVDYMTAVGTFLFSNLITLHILIAGRKRNKKGVVIGTNIAVLQVACLIVFISTISTTAIIFTMMVIIAAAILLVKELRGRRY</sequence>
<feature type="transmembrane region" description="Helical" evidence="1">
    <location>
        <begin position="96"/>
        <end position="113"/>
    </location>
</feature>
<feature type="transmembrane region" description="Helical" evidence="1">
    <location>
        <begin position="7"/>
        <end position="31"/>
    </location>
</feature>
<keyword evidence="1" id="KW-0472">Membrane</keyword>
<dbReference type="Proteomes" id="UP001619911">
    <property type="component" value="Unassembled WGS sequence"/>
</dbReference>
<evidence type="ECO:0000313" key="2">
    <source>
        <dbReference type="EMBL" id="MFK2826221.1"/>
    </source>
</evidence>